<reference evidence="2 3" key="1">
    <citation type="journal article" date="2017" name="Nat. Commun.">
        <title>Genome assembly with in vitro proximity ligation data and whole-genome triplication in lettuce.</title>
        <authorList>
            <person name="Reyes-Chin-Wo S."/>
            <person name="Wang Z."/>
            <person name="Yang X."/>
            <person name="Kozik A."/>
            <person name="Arikit S."/>
            <person name="Song C."/>
            <person name="Xia L."/>
            <person name="Froenicke L."/>
            <person name="Lavelle D.O."/>
            <person name="Truco M.J."/>
            <person name="Xia R."/>
            <person name="Zhu S."/>
            <person name="Xu C."/>
            <person name="Xu H."/>
            <person name="Xu X."/>
            <person name="Cox K."/>
            <person name="Korf I."/>
            <person name="Meyers B.C."/>
            <person name="Michelmore R.W."/>
        </authorList>
    </citation>
    <scope>NUCLEOTIDE SEQUENCE [LARGE SCALE GENOMIC DNA]</scope>
    <source>
        <strain evidence="3">cv. Salinas</strain>
        <tissue evidence="2">Seedlings</tissue>
    </source>
</reference>
<protein>
    <submittedName>
        <fullName evidence="2">Uncharacterized protein</fullName>
    </submittedName>
</protein>
<name>A0A9R1VSA7_LACSA</name>
<feature type="compositionally biased region" description="Polar residues" evidence="1">
    <location>
        <begin position="28"/>
        <end position="48"/>
    </location>
</feature>
<evidence type="ECO:0000256" key="1">
    <source>
        <dbReference type="SAM" id="MobiDB-lite"/>
    </source>
</evidence>
<organism evidence="2 3">
    <name type="scientific">Lactuca sativa</name>
    <name type="common">Garden lettuce</name>
    <dbReference type="NCBI Taxonomy" id="4236"/>
    <lineage>
        <taxon>Eukaryota</taxon>
        <taxon>Viridiplantae</taxon>
        <taxon>Streptophyta</taxon>
        <taxon>Embryophyta</taxon>
        <taxon>Tracheophyta</taxon>
        <taxon>Spermatophyta</taxon>
        <taxon>Magnoliopsida</taxon>
        <taxon>eudicotyledons</taxon>
        <taxon>Gunneridae</taxon>
        <taxon>Pentapetalae</taxon>
        <taxon>asterids</taxon>
        <taxon>campanulids</taxon>
        <taxon>Asterales</taxon>
        <taxon>Asteraceae</taxon>
        <taxon>Cichorioideae</taxon>
        <taxon>Cichorieae</taxon>
        <taxon>Lactucinae</taxon>
        <taxon>Lactuca</taxon>
    </lineage>
</organism>
<evidence type="ECO:0000313" key="2">
    <source>
        <dbReference type="EMBL" id="KAJ0211093.1"/>
    </source>
</evidence>
<accession>A0A9R1VSA7</accession>
<proteinExistence type="predicted"/>
<dbReference type="AlphaFoldDB" id="A0A9R1VSA7"/>
<evidence type="ECO:0000313" key="3">
    <source>
        <dbReference type="Proteomes" id="UP000235145"/>
    </source>
</evidence>
<dbReference type="Proteomes" id="UP000235145">
    <property type="component" value="Unassembled WGS sequence"/>
</dbReference>
<keyword evidence="3" id="KW-1185">Reference proteome</keyword>
<dbReference type="EMBL" id="NBSK02000004">
    <property type="protein sequence ID" value="KAJ0211093.1"/>
    <property type="molecule type" value="Genomic_DNA"/>
</dbReference>
<comment type="caution">
    <text evidence="2">The sequence shown here is derived from an EMBL/GenBank/DDBJ whole genome shotgun (WGS) entry which is preliminary data.</text>
</comment>
<sequence length="124" mass="13558">MKLRFEAANNYSKVDEIEQQQQQIHQQSVTSDDTTPNPTQSPVLNKNTSNEEDSKGSGTMTKAAQSRRDVDLSPGHPLQSNQLVSLGVTGRRSMSDLGAIGDNLSGLAMSLGRTHNEQYNLLML</sequence>
<gene>
    <name evidence="2" type="ORF">LSAT_V11C400222570</name>
</gene>
<feature type="region of interest" description="Disordered" evidence="1">
    <location>
        <begin position="1"/>
        <end position="84"/>
    </location>
</feature>